<proteinExistence type="predicted"/>
<keyword evidence="4" id="KW-0479">Metal-binding</keyword>
<dbReference type="CDD" id="cd00207">
    <property type="entry name" value="fer2"/>
    <property type="match status" value="1"/>
</dbReference>
<feature type="domain" description="2Fe-2S ferredoxin-type" evidence="10">
    <location>
        <begin position="268"/>
        <end position="358"/>
    </location>
</feature>
<dbReference type="Gene3D" id="2.40.30.10">
    <property type="entry name" value="Translation factors"/>
    <property type="match status" value="1"/>
</dbReference>
<evidence type="ECO:0000256" key="9">
    <source>
        <dbReference type="ARBA" id="ARBA00034078"/>
    </source>
</evidence>
<dbReference type="SUPFAM" id="SSF54292">
    <property type="entry name" value="2Fe-2S ferredoxin-like"/>
    <property type="match status" value="1"/>
</dbReference>
<keyword evidence="5" id="KW-0274">FAD</keyword>
<dbReference type="InterPro" id="IPR050415">
    <property type="entry name" value="MRET"/>
</dbReference>
<keyword evidence="3" id="KW-0001">2Fe-2S</keyword>
<dbReference type="Gene3D" id="3.10.20.30">
    <property type="match status" value="1"/>
</dbReference>
<dbReference type="Pfam" id="PF00111">
    <property type="entry name" value="Fer2"/>
    <property type="match status" value="1"/>
</dbReference>
<keyword evidence="8" id="KW-0411">Iron-sulfur</keyword>
<dbReference type="PANTHER" id="PTHR47354:SF8">
    <property type="entry name" value="1,2-PHENYLACETYL-COA EPOXIDASE, SUBUNIT E"/>
    <property type="match status" value="1"/>
</dbReference>
<organism evidence="12 13">
    <name type="scientific">Entomomonas asaccharolytica</name>
    <dbReference type="NCBI Taxonomy" id="2785331"/>
    <lineage>
        <taxon>Bacteria</taxon>
        <taxon>Pseudomonadati</taxon>
        <taxon>Pseudomonadota</taxon>
        <taxon>Gammaproteobacteria</taxon>
        <taxon>Pseudomonadales</taxon>
        <taxon>Pseudomonadaceae</taxon>
        <taxon>Entomomonas</taxon>
    </lineage>
</organism>
<gene>
    <name evidence="12" type="primary">paaK</name>
    <name evidence="12" type="ORF">JHT90_02550</name>
</gene>
<evidence type="ECO:0000313" key="12">
    <source>
        <dbReference type="EMBL" id="QQP86152.1"/>
    </source>
</evidence>
<dbReference type="InterPro" id="IPR017927">
    <property type="entry name" value="FAD-bd_FR_type"/>
</dbReference>
<dbReference type="InterPro" id="IPR008333">
    <property type="entry name" value="Cbr1-like_FAD-bd_dom"/>
</dbReference>
<dbReference type="InterPro" id="IPR039261">
    <property type="entry name" value="FNR_nucleotide-bd"/>
</dbReference>
<dbReference type="GO" id="GO:0046872">
    <property type="term" value="F:metal ion binding"/>
    <property type="evidence" value="ECO:0007669"/>
    <property type="project" value="UniProtKB-KW"/>
</dbReference>
<dbReference type="Proteomes" id="UP000595278">
    <property type="component" value="Chromosome"/>
</dbReference>
<dbReference type="Gene3D" id="3.40.50.80">
    <property type="entry name" value="Nucleotide-binding domain of ferredoxin-NADP reductase (FNR) module"/>
    <property type="match status" value="1"/>
</dbReference>
<evidence type="ECO:0000313" key="13">
    <source>
        <dbReference type="Proteomes" id="UP000595278"/>
    </source>
</evidence>
<evidence type="ECO:0000256" key="8">
    <source>
        <dbReference type="ARBA" id="ARBA00023014"/>
    </source>
</evidence>
<evidence type="ECO:0000256" key="5">
    <source>
        <dbReference type="ARBA" id="ARBA00022827"/>
    </source>
</evidence>
<dbReference type="InterPro" id="IPR012675">
    <property type="entry name" value="Beta-grasp_dom_sf"/>
</dbReference>
<dbReference type="PROSITE" id="PS51085">
    <property type="entry name" value="2FE2S_FER_2"/>
    <property type="match status" value="1"/>
</dbReference>
<dbReference type="GO" id="GO:0050660">
    <property type="term" value="F:flavin adenine dinucleotide binding"/>
    <property type="evidence" value="ECO:0007669"/>
    <property type="project" value="TreeGrafter"/>
</dbReference>
<dbReference type="Pfam" id="PF00970">
    <property type="entry name" value="FAD_binding_6"/>
    <property type="match status" value="1"/>
</dbReference>
<dbReference type="PRINTS" id="PR00406">
    <property type="entry name" value="CYTB5RDTASE"/>
</dbReference>
<dbReference type="PANTHER" id="PTHR47354">
    <property type="entry name" value="NADH OXIDOREDUCTASE HCR"/>
    <property type="match status" value="1"/>
</dbReference>
<dbReference type="SUPFAM" id="SSF63380">
    <property type="entry name" value="Riboflavin synthase domain-like"/>
    <property type="match status" value="1"/>
</dbReference>
<evidence type="ECO:0000259" key="11">
    <source>
        <dbReference type="PROSITE" id="PS51384"/>
    </source>
</evidence>
<comment type="cofactor">
    <cofactor evidence="1">
        <name>FAD</name>
        <dbReference type="ChEBI" id="CHEBI:57692"/>
    </cofactor>
</comment>
<dbReference type="PROSITE" id="PS51384">
    <property type="entry name" value="FAD_FR"/>
    <property type="match status" value="1"/>
</dbReference>
<sequence>MKKKFHQLTVTDVRPETRDTVSIAFDVPEDLIDDFLFNPGQYLVLKKDIHGEDVRRSYSICSGLYDNELRVAVKKVTDGLFSTYANEQLKIGEVLEVMPPDGNFYIELDANRTANYLAIAAGSGITPILSIIKSTLEAEPNSTFTLVYGNRSTPNTIFREQLEDLKNTYLERLNLIFIFSREPQDIDLYNGHVDSEKCRIFFSRWIDLANTTAAFICGPQQMTEVVKQQLLDGGMSKENIHFELFATSAPQQNVRERSTVKSADRQMSQVTVVVDGRSQTIDLPRNTESILEAANKQGADLPFSCKAGVCSTCRAKVVAGEVEMDNNFALEDYEVAAGYVLSCQCYPLSDKVVLDYDQ</sequence>
<evidence type="ECO:0000256" key="6">
    <source>
        <dbReference type="ARBA" id="ARBA00023002"/>
    </source>
</evidence>
<dbReference type="CDD" id="cd06214">
    <property type="entry name" value="PA_degradation_oxidoreductase_like"/>
    <property type="match status" value="1"/>
</dbReference>
<evidence type="ECO:0000256" key="1">
    <source>
        <dbReference type="ARBA" id="ARBA00001974"/>
    </source>
</evidence>
<dbReference type="InterPro" id="IPR001709">
    <property type="entry name" value="Flavoprot_Pyr_Nucl_cyt_Rdtase"/>
</dbReference>
<protein>
    <submittedName>
        <fullName evidence="12">Phenylacetate-CoA oxygenase/reductase subunit PaaK</fullName>
    </submittedName>
</protein>
<dbReference type="KEGG" id="eaz:JHT90_02550"/>
<dbReference type="InterPro" id="IPR017938">
    <property type="entry name" value="Riboflavin_synthase-like_b-brl"/>
</dbReference>
<dbReference type="GO" id="GO:0051537">
    <property type="term" value="F:2 iron, 2 sulfur cluster binding"/>
    <property type="evidence" value="ECO:0007669"/>
    <property type="project" value="UniProtKB-KW"/>
</dbReference>
<keyword evidence="13" id="KW-1185">Reference proteome</keyword>
<evidence type="ECO:0000256" key="4">
    <source>
        <dbReference type="ARBA" id="ARBA00022723"/>
    </source>
</evidence>
<keyword evidence="2" id="KW-0285">Flavoprotein</keyword>
<dbReference type="SUPFAM" id="SSF52343">
    <property type="entry name" value="Ferredoxin reductase-like, C-terminal NADP-linked domain"/>
    <property type="match status" value="1"/>
</dbReference>
<evidence type="ECO:0000256" key="7">
    <source>
        <dbReference type="ARBA" id="ARBA00023004"/>
    </source>
</evidence>
<comment type="cofactor">
    <cofactor evidence="9">
        <name>[2Fe-2S] cluster</name>
        <dbReference type="ChEBI" id="CHEBI:190135"/>
    </cofactor>
</comment>
<reference evidence="12 13" key="1">
    <citation type="submission" date="2021-01" db="EMBL/GenBank/DDBJ databases">
        <title>Entomomonas sp. F2A isolated from a house cricket (Acheta domesticus).</title>
        <authorList>
            <person name="Spergser J."/>
            <person name="Busse H.-J."/>
        </authorList>
    </citation>
    <scope>NUCLEOTIDE SEQUENCE [LARGE SCALE GENOMIC DNA]</scope>
    <source>
        <strain evidence="12 13">F2A</strain>
    </source>
</reference>
<accession>A0A974RXG3</accession>
<dbReference type="PRINTS" id="PR00371">
    <property type="entry name" value="FPNCR"/>
</dbReference>
<dbReference type="RefSeq" id="WP_201093732.1">
    <property type="nucleotide sequence ID" value="NZ_CP067393.1"/>
</dbReference>
<dbReference type="Pfam" id="PF00175">
    <property type="entry name" value="NAD_binding_1"/>
    <property type="match status" value="1"/>
</dbReference>
<dbReference type="GO" id="GO:0010124">
    <property type="term" value="P:phenylacetate catabolic process"/>
    <property type="evidence" value="ECO:0007669"/>
    <property type="project" value="InterPro"/>
</dbReference>
<name>A0A974RXG3_9GAMM</name>
<dbReference type="EMBL" id="CP067393">
    <property type="protein sequence ID" value="QQP86152.1"/>
    <property type="molecule type" value="Genomic_DNA"/>
</dbReference>
<evidence type="ECO:0000259" key="10">
    <source>
        <dbReference type="PROSITE" id="PS51085"/>
    </source>
</evidence>
<feature type="domain" description="FAD-binding FR-type" evidence="11">
    <location>
        <begin position="3"/>
        <end position="107"/>
    </location>
</feature>
<evidence type="ECO:0000256" key="3">
    <source>
        <dbReference type="ARBA" id="ARBA00022714"/>
    </source>
</evidence>
<dbReference type="PROSITE" id="PS00197">
    <property type="entry name" value="2FE2S_FER_1"/>
    <property type="match status" value="1"/>
</dbReference>
<evidence type="ECO:0000256" key="2">
    <source>
        <dbReference type="ARBA" id="ARBA00022630"/>
    </source>
</evidence>
<dbReference type="AlphaFoldDB" id="A0A974RXG3"/>
<dbReference type="InterPro" id="IPR001041">
    <property type="entry name" value="2Fe-2S_ferredoxin-type"/>
</dbReference>
<keyword evidence="7" id="KW-0408">Iron</keyword>
<dbReference type="InterPro" id="IPR036010">
    <property type="entry name" value="2Fe-2S_ferredoxin-like_sf"/>
</dbReference>
<dbReference type="GO" id="GO:0016491">
    <property type="term" value="F:oxidoreductase activity"/>
    <property type="evidence" value="ECO:0007669"/>
    <property type="project" value="UniProtKB-KW"/>
</dbReference>
<dbReference type="InterPro" id="IPR001433">
    <property type="entry name" value="OxRdtase_FAD/NAD-bd"/>
</dbReference>
<dbReference type="InterPro" id="IPR011884">
    <property type="entry name" value="PaaE"/>
</dbReference>
<dbReference type="InterPro" id="IPR006058">
    <property type="entry name" value="2Fe2S_fd_BS"/>
</dbReference>
<keyword evidence="6" id="KW-0560">Oxidoreductase</keyword>
<dbReference type="NCBIfam" id="TIGR02160">
    <property type="entry name" value="PA_CoA_Oxy5"/>
    <property type="match status" value="1"/>
</dbReference>